<dbReference type="Pfam" id="PF20684">
    <property type="entry name" value="Fung_rhodopsin"/>
    <property type="match status" value="1"/>
</dbReference>
<feature type="compositionally biased region" description="Low complexity" evidence="6">
    <location>
        <begin position="367"/>
        <end position="381"/>
    </location>
</feature>
<comment type="similarity">
    <text evidence="5">Belongs to the SAT4 family.</text>
</comment>
<dbReference type="InterPro" id="IPR052337">
    <property type="entry name" value="SAT4-like"/>
</dbReference>
<evidence type="ECO:0000256" key="3">
    <source>
        <dbReference type="ARBA" id="ARBA00022989"/>
    </source>
</evidence>
<dbReference type="VEuPathDB" id="FungiDB:yc1106_08809"/>
<dbReference type="OrthoDB" id="5022096at2759"/>
<organism evidence="9 10">
    <name type="scientific">Curvularia clavata</name>
    <dbReference type="NCBI Taxonomy" id="95742"/>
    <lineage>
        <taxon>Eukaryota</taxon>
        <taxon>Fungi</taxon>
        <taxon>Dikarya</taxon>
        <taxon>Ascomycota</taxon>
        <taxon>Pezizomycotina</taxon>
        <taxon>Dothideomycetes</taxon>
        <taxon>Pleosporomycetidae</taxon>
        <taxon>Pleosporales</taxon>
        <taxon>Pleosporineae</taxon>
        <taxon>Pleosporaceae</taxon>
        <taxon>Curvularia</taxon>
    </lineage>
</organism>
<dbReference type="AlphaFoldDB" id="A0A9Q9DX28"/>
<dbReference type="Proteomes" id="UP001056012">
    <property type="component" value="Chromosome 7"/>
</dbReference>
<protein>
    <recommendedName>
        <fullName evidence="8">Rhodopsin domain-containing protein</fullName>
    </recommendedName>
</protein>
<dbReference type="EMBL" id="CP089280">
    <property type="protein sequence ID" value="USP81535.1"/>
    <property type="molecule type" value="Genomic_DNA"/>
</dbReference>
<keyword evidence="10" id="KW-1185">Reference proteome</keyword>
<feature type="transmembrane region" description="Helical" evidence="7">
    <location>
        <begin position="130"/>
        <end position="151"/>
    </location>
</feature>
<feature type="transmembrane region" description="Helical" evidence="7">
    <location>
        <begin position="97"/>
        <end position="118"/>
    </location>
</feature>
<feature type="transmembrane region" description="Helical" evidence="7">
    <location>
        <begin position="214"/>
        <end position="234"/>
    </location>
</feature>
<evidence type="ECO:0000256" key="1">
    <source>
        <dbReference type="ARBA" id="ARBA00004141"/>
    </source>
</evidence>
<dbReference type="GO" id="GO:0016020">
    <property type="term" value="C:membrane"/>
    <property type="evidence" value="ECO:0007669"/>
    <property type="project" value="UniProtKB-SubCell"/>
</dbReference>
<feature type="region of interest" description="Disordered" evidence="6">
    <location>
        <begin position="286"/>
        <end position="315"/>
    </location>
</feature>
<dbReference type="InterPro" id="IPR049326">
    <property type="entry name" value="Rhodopsin_dom_fungi"/>
</dbReference>
<dbReference type="PANTHER" id="PTHR33048:SF167">
    <property type="entry name" value="INTEGRAL MEMBRANE PROTEIN"/>
    <property type="match status" value="1"/>
</dbReference>
<gene>
    <name evidence="9" type="ORF">yc1106_08809</name>
</gene>
<evidence type="ECO:0000256" key="2">
    <source>
        <dbReference type="ARBA" id="ARBA00022692"/>
    </source>
</evidence>
<dbReference type="PANTHER" id="PTHR33048">
    <property type="entry name" value="PTH11-LIKE INTEGRAL MEMBRANE PROTEIN (AFU_ORTHOLOGUE AFUA_5G11245)"/>
    <property type="match status" value="1"/>
</dbReference>
<comment type="subcellular location">
    <subcellularLocation>
        <location evidence="1">Membrane</location>
        <topology evidence="1">Multi-pass membrane protein</topology>
    </subcellularLocation>
</comment>
<keyword evidence="3 7" id="KW-1133">Transmembrane helix</keyword>
<feature type="transmembrane region" description="Helical" evidence="7">
    <location>
        <begin position="52"/>
        <end position="77"/>
    </location>
</feature>
<evidence type="ECO:0000256" key="4">
    <source>
        <dbReference type="ARBA" id="ARBA00023136"/>
    </source>
</evidence>
<accession>A0A9Q9DX28</accession>
<proteinExistence type="inferred from homology"/>
<evidence type="ECO:0000256" key="6">
    <source>
        <dbReference type="SAM" id="MobiDB-lite"/>
    </source>
</evidence>
<evidence type="ECO:0000256" key="5">
    <source>
        <dbReference type="ARBA" id="ARBA00038359"/>
    </source>
</evidence>
<evidence type="ECO:0000313" key="10">
    <source>
        <dbReference type="Proteomes" id="UP001056012"/>
    </source>
</evidence>
<sequence length="430" mass="47056">MIQRADAPMRPYENQGPTILGATLTVTILAVATTIARLYVRIRMIRNIGWDDYTMIMSMALCIAGQCVVVPQVIYGAGQHIEYIAPADFSMGMKLNFISQPIYLAGICIVKISVGFFLLRIAVRPMFRRLIIGIMVFMGVYTFGCILTVLLQCTNIAMMWDPTAKGTCWTVTQIKILGYLNTVLNMITDLAFSIGIPVPMLWGVQMNRRHKASLICILGLGAFATAASMVKLSYIGNYGRAGDFLWDSRNLTIWTVQECNVGMVAGNLPCLKPLFRTILSSTYGKGSRKASQPQYLSGTYGAGTKERSTTKSYGPLASPKISDRGFFDGKSGDPLSHDALGKSYMLTTIDATHGGQANRDAETTTLSGRSSPAASAGARSSTESFARLNHEHHHDRHDLGNIMVTTEVDVSEWVQGQDHRGGRPQAKEMV</sequence>
<keyword evidence="2 7" id="KW-0812">Transmembrane</keyword>
<name>A0A9Q9DX28_CURCL</name>
<feature type="region of interest" description="Disordered" evidence="6">
    <location>
        <begin position="351"/>
        <end position="383"/>
    </location>
</feature>
<feature type="domain" description="Rhodopsin" evidence="8">
    <location>
        <begin position="36"/>
        <end position="276"/>
    </location>
</feature>
<reference evidence="9" key="1">
    <citation type="submission" date="2021-12" db="EMBL/GenBank/DDBJ databases">
        <title>Curvularia clavata genome.</title>
        <authorList>
            <person name="Cao Y."/>
        </authorList>
    </citation>
    <scope>NUCLEOTIDE SEQUENCE</scope>
    <source>
        <strain evidence="9">Yc1106</strain>
    </source>
</reference>
<keyword evidence="4 7" id="KW-0472">Membrane</keyword>
<evidence type="ECO:0000313" key="9">
    <source>
        <dbReference type="EMBL" id="USP81535.1"/>
    </source>
</evidence>
<feature type="transmembrane region" description="Helical" evidence="7">
    <location>
        <begin position="19"/>
        <end position="40"/>
    </location>
</feature>
<feature type="compositionally biased region" description="Polar residues" evidence="6">
    <location>
        <begin position="286"/>
        <end position="297"/>
    </location>
</feature>
<feature type="transmembrane region" description="Helical" evidence="7">
    <location>
        <begin position="183"/>
        <end position="202"/>
    </location>
</feature>
<evidence type="ECO:0000256" key="7">
    <source>
        <dbReference type="SAM" id="Phobius"/>
    </source>
</evidence>
<evidence type="ECO:0000259" key="8">
    <source>
        <dbReference type="Pfam" id="PF20684"/>
    </source>
</evidence>